<reference evidence="1" key="1">
    <citation type="journal article" date="2020" name="BMC Genomics">
        <title>Correction to: Identification and distribution of gene clusters required for synthesis of sphingolipid metabolism inhibitors in diverse species of the filamentous fungus Fusarium.</title>
        <authorList>
            <person name="Kim H.S."/>
            <person name="Lohmar J.M."/>
            <person name="Busman M."/>
            <person name="Brown D.W."/>
            <person name="Naumann T.A."/>
            <person name="Divon H.H."/>
            <person name="Lysoe E."/>
            <person name="Uhlig S."/>
            <person name="Proctor R.H."/>
        </authorList>
    </citation>
    <scope>NUCLEOTIDE SEQUENCE</scope>
    <source>
        <strain evidence="1">NRRL 22465</strain>
    </source>
</reference>
<accession>A0A8H4UCZ3</accession>
<dbReference type="OrthoDB" id="10409864at2759"/>
<name>A0A8H4UCZ3_9HYPO</name>
<comment type="caution">
    <text evidence="1">The sequence shown here is derived from an EMBL/GenBank/DDBJ whole genome shotgun (WGS) entry which is preliminary data.</text>
</comment>
<evidence type="ECO:0000313" key="1">
    <source>
        <dbReference type="EMBL" id="KAF4974163.1"/>
    </source>
</evidence>
<evidence type="ECO:0000313" key="2">
    <source>
        <dbReference type="Proteomes" id="UP000635477"/>
    </source>
</evidence>
<protein>
    <submittedName>
        <fullName evidence="1">Uncharacterized protein</fullName>
    </submittedName>
</protein>
<sequence length="170" mass="19649">MSNSTSGPAPPRFPVEALEQARREGNYTIECAATLFVAAFWFEPYRRYLWSFSLRNDVTQAWRTYEVRKQMPGVGCELWIKEAYPGYDGITYVELKKVPAVWLMEIYERCRLVPCPDIFLEIDCSQQYVCDIIYDLTRAGIVAPGEAQTMFGKLNQLDSFGVDVNRIQDY</sequence>
<keyword evidence="2" id="KW-1185">Reference proteome</keyword>
<gene>
    <name evidence="1" type="ORF">FZEAL_8901</name>
</gene>
<reference evidence="1" key="2">
    <citation type="submission" date="2020-05" db="EMBL/GenBank/DDBJ databases">
        <authorList>
            <person name="Kim H.-S."/>
            <person name="Proctor R.H."/>
            <person name="Brown D.W."/>
        </authorList>
    </citation>
    <scope>NUCLEOTIDE SEQUENCE</scope>
    <source>
        <strain evidence="1">NRRL 22465</strain>
    </source>
</reference>
<dbReference type="Proteomes" id="UP000635477">
    <property type="component" value="Unassembled WGS sequence"/>
</dbReference>
<proteinExistence type="predicted"/>
<dbReference type="EMBL" id="JABEYC010000796">
    <property type="protein sequence ID" value="KAF4974163.1"/>
    <property type="molecule type" value="Genomic_DNA"/>
</dbReference>
<dbReference type="AlphaFoldDB" id="A0A8H4UCZ3"/>
<organism evidence="1 2">
    <name type="scientific">Fusarium zealandicum</name>
    <dbReference type="NCBI Taxonomy" id="1053134"/>
    <lineage>
        <taxon>Eukaryota</taxon>
        <taxon>Fungi</taxon>
        <taxon>Dikarya</taxon>
        <taxon>Ascomycota</taxon>
        <taxon>Pezizomycotina</taxon>
        <taxon>Sordariomycetes</taxon>
        <taxon>Hypocreomycetidae</taxon>
        <taxon>Hypocreales</taxon>
        <taxon>Nectriaceae</taxon>
        <taxon>Fusarium</taxon>
        <taxon>Fusarium staphyleae species complex</taxon>
    </lineage>
</organism>